<dbReference type="PANTHER" id="PTHR43201">
    <property type="entry name" value="ACYL-COA SYNTHETASE"/>
    <property type="match status" value="1"/>
</dbReference>
<proteinExistence type="inferred from homology"/>
<accession>A0AA97GVW7</accession>
<dbReference type="EMBL" id="CP128986">
    <property type="protein sequence ID" value="WOC13225.1"/>
    <property type="molecule type" value="Genomic_DNA"/>
</dbReference>
<dbReference type="PROSITE" id="PS00455">
    <property type="entry name" value="AMP_BINDING"/>
    <property type="match status" value="1"/>
</dbReference>
<evidence type="ECO:0000256" key="1">
    <source>
        <dbReference type="ARBA" id="ARBA00006432"/>
    </source>
</evidence>
<evidence type="ECO:0000313" key="5">
    <source>
        <dbReference type="EMBL" id="WOC13225.1"/>
    </source>
</evidence>
<dbReference type="Pfam" id="PF13193">
    <property type="entry name" value="AMP-binding_C"/>
    <property type="match status" value="1"/>
</dbReference>
<dbReference type="GO" id="GO:0006631">
    <property type="term" value="P:fatty acid metabolic process"/>
    <property type="evidence" value="ECO:0007669"/>
    <property type="project" value="TreeGrafter"/>
</dbReference>
<organism evidence="5">
    <name type="scientific">Gordonia sp. MP11Mi</name>
    <dbReference type="NCBI Taxonomy" id="3022769"/>
    <lineage>
        <taxon>Bacteria</taxon>
        <taxon>Bacillati</taxon>
        <taxon>Actinomycetota</taxon>
        <taxon>Actinomycetes</taxon>
        <taxon>Mycobacteriales</taxon>
        <taxon>Gordoniaceae</taxon>
        <taxon>Gordonia</taxon>
    </lineage>
</organism>
<sequence length="584" mass="63015">MVQPLYSRDNTLDDCERMIPMTSARKLGPYTPVQIDQFYADGAWADLNFTELLRLQAEARPDKVFITDGTHALTYAELYDTAQRLAVGLHRRGVVAGDRVAVQLPNWAAFVVVAAALARIGAVMVPIMPIYRKDEVSHVVWDADVRMAIAPAEFKGFDYLSMFDEIRQNSPTLTAIVAVRAPAGRLDALAEQAIDVLEDLIVPAVAPEQVDAELDIRPQPDDPYVIVYTSGTTSRPKGCLHTFNTYAAGARALAVTFGHTESDVQFGPSPVAHTTGLVTSVVLPLLVGAATHVMAEWSPVRALAEIEQFGCTAAVTATTFLQTLLAAADEHPEADLSSLRIWTCAGSPIPAAVVENATAKLPGTRVLSQYGRSENLTTTTCTVDDPPERSVTSDGRSLIGTEVKIVGPDGVEVPRGTEGDIAYRGPSHMIEYLNQPAETGELYTRDGFSRSGDLGVMDAKGYVRVTGRTKDIVIRGGMNISVREVEDKLAGHPDLVALAVVGMPDANLGEKVCCYVVAKEDVAAPTVEQLRNYLTERGVAIQKTPEKVIAVDELPVTATGKIQKHVLRRDVAERLGRDVAARAH</sequence>
<dbReference type="Pfam" id="PF00501">
    <property type="entry name" value="AMP-binding"/>
    <property type="match status" value="1"/>
</dbReference>
<dbReference type="PANTHER" id="PTHR43201:SF5">
    <property type="entry name" value="MEDIUM-CHAIN ACYL-COA LIGASE ACSF2, MITOCHONDRIAL"/>
    <property type="match status" value="1"/>
</dbReference>
<dbReference type="Gene3D" id="3.40.50.12780">
    <property type="entry name" value="N-terminal domain of ligase-like"/>
    <property type="match status" value="1"/>
</dbReference>
<evidence type="ECO:0000256" key="2">
    <source>
        <dbReference type="ARBA" id="ARBA00022598"/>
    </source>
</evidence>
<dbReference type="InterPro" id="IPR020845">
    <property type="entry name" value="AMP-binding_CS"/>
</dbReference>
<dbReference type="Gene3D" id="3.30.300.30">
    <property type="match status" value="1"/>
</dbReference>
<dbReference type="EC" id="6.2.1.-" evidence="5"/>
<dbReference type="GO" id="GO:0031956">
    <property type="term" value="F:medium-chain fatty acid-CoA ligase activity"/>
    <property type="evidence" value="ECO:0007669"/>
    <property type="project" value="TreeGrafter"/>
</dbReference>
<evidence type="ECO:0000259" key="4">
    <source>
        <dbReference type="Pfam" id="PF13193"/>
    </source>
</evidence>
<feature type="domain" description="AMP-binding enzyme C-terminal" evidence="4">
    <location>
        <begin position="484"/>
        <end position="561"/>
    </location>
</feature>
<dbReference type="AlphaFoldDB" id="A0AA97GVW7"/>
<protein>
    <submittedName>
        <fullName evidence="5">Medium-chain fatty-acid--CoA ligase</fullName>
        <ecNumber evidence="5">6.2.1.-</ecNumber>
    </submittedName>
</protein>
<keyword evidence="2 5" id="KW-0436">Ligase</keyword>
<name>A0AA97GVW7_9ACTN</name>
<dbReference type="InterPro" id="IPR045851">
    <property type="entry name" value="AMP-bd_C_sf"/>
</dbReference>
<dbReference type="SUPFAM" id="SSF56801">
    <property type="entry name" value="Acetyl-CoA synthetase-like"/>
    <property type="match status" value="1"/>
</dbReference>
<reference evidence="5" key="1">
    <citation type="submission" date="2023-06" db="EMBL/GenBank/DDBJ databases">
        <title>Gordonia sp. nov. and Pseudochrobactrum sp. nov., two species isolated from the burying beetle Nicrophorus vespilloides.</title>
        <authorList>
            <person name="Poehlein A."/>
            <person name="Guzman J."/>
            <person name="Daniel R."/>
            <person name="Vilcinskas A."/>
        </authorList>
    </citation>
    <scope>NUCLEOTIDE SEQUENCE</scope>
    <source>
        <strain evidence="5">MP11Mi</strain>
    </source>
</reference>
<dbReference type="InterPro" id="IPR000873">
    <property type="entry name" value="AMP-dep_synth/lig_dom"/>
</dbReference>
<feature type="domain" description="AMP-dependent synthetase/ligase" evidence="3">
    <location>
        <begin position="55"/>
        <end position="433"/>
    </location>
</feature>
<evidence type="ECO:0000259" key="3">
    <source>
        <dbReference type="Pfam" id="PF00501"/>
    </source>
</evidence>
<gene>
    <name evidence="5" type="primary">fadK</name>
    <name evidence="5" type="ORF">MP11Mi_23260</name>
</gene>
<comment type="similarity">
    <text evidence="1">Belongs to the ATP-dependent AMP-binding enzyme family.</text>
</comment>
<dbReference type="InterPro" id="IPR025110">
    <property type="entry name" value="AMP-bd_C"/>
</dbReference>
<dbReference type="InterPro" id="IPR042099">
    <property type="entry name" value="ANL_N_sf"/>
</dbReference>